<feature type="compositionally biased region" description="Acidic residues" evidence="1">
    <location>
        <begin position="151"/>
        <end position="171"/>
    </location>
</feature>
<reference evidence="2" key="2">
    <citation type="submission" date="2014-05" db="EMBL/GenBank/DDBJ databases">
        <title>The genome and life-stage specific transcriptomes of Globodera pallida elucidate key aspects of plant parasitism by a cyst nematode.</title>
        <authorList>
            <person name="Cotton J.A."/>
            <person name="Lilley C.J."/>
            <person name="Jones L.M."/>
            <person name="Kikuchi T."/>
            <person name="Reid A.J."/>
            <person name="Thorpe P."/>
            <person name="Tsai I.J."/>
            <person name="Beasley H."/>
            <person name="Blok V."/>
            <person name="Cock P.J.A."/>
            <person name="Van den Akker S.E."/>
            <person name="Holroyd N."/>
            <person name="Hunt M."/>
            <person name="Mantelin S."/>
            <person name="Naghra H."/>
            <person name="Pain A."/>
            <person name="Palomares-Rius J.E."/>
            <person name="Zarowiecki M."/>
            <person name="Berriman M."/>
            <person name="Jones J.T."/>
            <person name="Urwin P.E."/>
        </authorList>
    </citation>
    <scope>NUCLEOTIDE SEQUENCE [LARGE SCALE GENOMIC DNA]</scope>
    <source>
        <strain evidence="2">Lindley</strain>
    </source>
</reference>
<dbReference type="WBParaSite" id="GPLIN_000678900">
    <property type="protein sequence ID" value="GPLIN_000678900"/>
    <property type="gene ID" value="GPLIN_000678900"/>
</dbReference>
<organism evidence="2 3">
    <name type="scientific">Globodera pallida</name>
    <name type="common">Potato cyst nematode worm</name>
    <name type="synonym">Heterodera pallida</name>
    <dbReference type="NCBI Taxonomy" id="36090"/>
    <lineage>
        <taxon>Eukaryota</taxon>
        <taxon>Metazoa</taxon>
        <taxon>Ecdysozoa</taxon>
        <taxon>Nematoda</taxon>
        <taxon>Chromadorea</taxon>
        <taxon>Rhabditida</taxon>
        <taxon>Tylenchina</taxon>
        <taxon>Tylenchomorpha</taxon>
        <taxon>Tylenchoidea</taxon>
        <taxon>Heteroderidae</taxon>
        <taxon>Heteroderinae</taxon>
        <taxon>Globodera</taxon>
    </lineage>
</organism>
<feature type="compositionally biased region" description="Polar residues" evidence="1">
    <location>
        <begin position="57"/>
        <end position="78"/>
    </location>
</feature>
<evidence type="ECO:0000256" key="1">
    <source>
        <dbReference type="SAM" id="MobiDB-lite"/>
    </source>
</evidence>
<sequence length="378" mass="41902">MRNPGAVQKLEFNQPPPPPPPPTNVGGTFCRLKHAPVTDPCATVRAVLRNHHEQWMMNENQPSRTEVSSTSNTSSLPPKQSQHQQQKKTGLKMEQNIDGSDDGIGIVMGVEGAEEDEEAAGQNASAKNGNGLLGLNEDSEYQPMESIEHENEQEDEQMEEEEVDDEEEEYESGNGPVLPLLAIVDAFKGGDNADGDERGMARGAQMHHHQQQKGVERMETTKASKNFAASRGGEASSSSHQQQPPGGVLRVGGVQNQSRTARPPNVGQQQQQQTHQRISYVGTDEKVPCKLCGEMVWNKITNRLNHINVRHLQLPLHECAICHKSFASYSRSACYSHVQFAHKTEIESGQCSSVIEEHIIYRKDCYNAQLMEAARDYF</sequence>
<feature type="region of interest" description="Disordered" evidence="1">
    <location>
        <begin position="114"/>
        <end position="174"/>
    </location>
</feature>
<dbReference type="AlphaFoldDB" id="A0A183C1P5"/>
<feature type="compositionally biased region" description="Pro residues" evidence="1">
    <location>
        <begin position="14"/>
        <end position="23"/>
    </location>
</feature>
<evidence type="ECO:0000313" key="2">
    <source>
        <dbReference type="Proteomes" id="UP000050741"/>
    </source>
</evidence>
<protein>
    <submittedName>
        <fullName evidence="3">C2H2-type domain-containing protein</fullName>
    </submittedName>
</protein>
<evidence type="ECO:0000313" key="3">
    <source>
        <dbReference type="WBParaSite" id="GPLIN_000678900"/>
    </source>
</evidence>
<reference evidence="3" key="3">
    <citation type="submission" date="2016-06" db="UniProtKB">
        <authorList>
            <consortium name="WormBaseParasite"/>
        </authorList>
    </citation>
    <scope>IDENTIFICATION</scope>
</reference>
<keyword evidence="2" id="KW-1185">Reference proteome</keyword>
<feature type="region of interest" description="Disordered" evidence="1">
    <location>
        <begin position="1"/>
        <end position="28"/>
    </location>
</feature>
<accession>A0A183C1P5</accession>
<name>A0A183C1P5_GLOPA</name>
<dbReference type="Gene3D" id="3.30.160.60">
    <property type="entry name" value="Classic Zinc Finger"/>
    <property type="match status" value="1"/>
</dbReference>
<reference evidence="2" key="1">
    <citation type="submission" date="2013-12" db="EMBL/GenBank/DDBJ databases">
        <authorList>
            <person name="Aslett M."/>
        </authorList>
    </citation>
    <scope>NUCLEOTIDE SEQUENCE [LARGE SCALE GENOMIC DNA]</scope>
    <source>
        <strain evidence="2">Lindley</strain>
    </source>
</reference>
<feature type="region of interest" description="Disordered" evidence="1">
    <location>
        <begin position="189"/>
        <end position="279"/>
    </location>
</feature>
<feature type="compositionally biased region" description="Low complexity" evidence="1">
    <location>
        <begin position="228"/>
        <end position="243"/>
    </location>
</feature>
<proteinExistence type="predicted"/>
<feature type="region of interest" description="Disordered" evidence="1">
    <location>
        <begin position="52"/>
        <end position="101"/>
    </location>
</feature>
<dbReference type="Proteomes" id="UP000050741">
    <property type="component" value="Unassembled WGS sequence"/>
</dbReference>